<reference evidence="3" key="1">
    <citation type="submission" date="2015-01" db="EMBL/GenBank/DDBJ databases">
        <authorList>
            <person name="Aksoy S."/>
            <person name="Warren W."/>
            <person name="Wilson R.K."/>
        </authorList>
    </citation>
    <scope>NUCLEOTIDE SEQUENCE [LARGE SCALE GENOMIC DNA]</scope>
    <source>
        <strain evidence="3">IAEA</strain>
    </source>
</reference>
<keyword evidence="1" id="KW-0472">Membrane</keyword>
<keyword evidence="1" id="KW-1133">Transmembrane helix</keyword>
<keyword evidence="3" id="KW-1185">Reference proteome</keyword>
<reference evidence="2" key="2">
    <citation type="submission" date="2020-05" db="UniProtKB">
        <authorList>
            <consortium name="EnsemblMetazoa"/>
        </authorList>
    </citation>
    <scope>IDENTIFICATION</scope>
    <source>
        <strain evidence="2">IAEA</strain>
    </source>
</reference>
<name>A0A1B0BFF8_9MUSC</name>
<feature type="transmembrane region" description="Helical" evidence="1">
    <location>
        <begin position="7"/>
        <end position="27"/>
    </location>
</feature>
<evidence type="ECO:0000313" key="2">
    <source>
        <dbReference type="EnsemblMetazoa" id="GPPI028321-PA"/>
    </source>
</evidence>
<dbReference type="EMBL" id="JXJN01013426">
    <property type="status" value="NOT_ANNOTATED_CDS"/>
    <property type="molecule type" value="Genomic_DNA"/>
</dbReference>
<dbReference type="EnsemblMetazoa" id="GPPI028321-RA">
    <property type="protein sequence ID" value="GPPI028321-PA"/>
    <property type="gene ID" value="GPPI028321"/>
</dbReference>
<accession>A0A1B0BFF8</accession>
<proteinExistence type="predicted"/>
<evidence type="ECO:0000313" key="3">
    <source>
        <dbReference type="Proteomes" id="UP000092460"/>
    </source>
</evidence>
<dbReference type="VEuPathDB" id="VectorBase:GPPI028321"/>
<evidence type="ECO:0000256" key="1">
    <source>
        <dbReference type="SAM" id="Phobius"/>
    </source>
</evidence>
<protein>
    <submittedName>
        <fullName evidence="2">Uncharacterized protein</fullName>
    </submittedName>
</protein>
<keyword evidence="1" id="KW-0812">Transmembrane</keyword>
<dbReference type="Proteomes" id="UP000092460">
    <property type="component" value="Unassembled WGS sequence"/>
</dbReference>
<organism evidence="2 3">
    <name type="scientific">Glossina palpalis gambiensis</name>
    <dbReference type="NCBI Taxonomy" id="67801"/>
    <lineage>
        <taxon>Eukaryota</taxon>
        <taxon>Metazoa</taxon>
        <taxon>Ecdysozoa</taxon>
        <taxon>Arthropoda</taxon>
        <taxon>Hexapoda</taxon>
        <taxon>Insecta</taxon>
        <taxon>Pterygota</taxon>
        <taxon>Neoptera</taxon>
        <taxon>Endopterygota</taxon>
        <taxon>Diptera</taxon>
        <taxon>Brachycera</taxon>
        <taxon>Muscomorpha</taxon>
        <taxon>Hippoboscoidea</taxon>
        <taxon>Glossinidae</taxon>
        <taxon>Glossina</taxon>
    </lineage>
</organism>
<dbReference type="AlphaFoldDB" id="A0A1B0BFF8"/>
<sequence length="101" mass="11843">VHLRQRILICVPYFHFIPGALIAIPNIPQTQIEPKQSLLTACNKFYYHRHCQTTKQYTKEPFVKTFLMRAFNLNASEGSNMISATTTQQYNTNTLYIYFYS</sequence>